<dbReference type="OrthoDB" id="9808167at2"/>
<gene>
    <name evidence="21" type="ORF">FC774_01120</name>
    <name evidence="22" type="ORF">FDB51_13070</name>
</gene>
<keyword evidence="7 18" id="KW-0028">Amino-acid biosynthesis</keyword>
<sequence>MKKVRIALLGLGNVGRGVCMILNSNKEEIMKRSGYEVEIAKILVRDVSKARGVEVSEELITTDFDEILNDDSIKIVLEIMGGIDPAKEYMIKCMNAGKHIVTANKMLIATHGDELFENADSNGVMFKYEASVAGGIPIINGIDESLTANKIKELYGIINGTTNYILTKMECDGFGFDEALKEAQEKGYAEADPTSDIDGYDAQYKLAILSSLAFGTKVDVDNVYREGITNIKPIDMEYAKEFKMVIKLLAIVKEVNGKLELRVHPTMIPKKHPLANVYDSFNAVFVKGNAVGDLMFYGRGAGDLPTGSAVVSDVISILRSNVDLENYNSVVKNNLWDREISDIKDVESKFYIRATVLDESGVLGEITAILGKHNVSLRSVIQKGEENGKGQVTIVLVTHKTTQAQIYSSCNEISNLSSVNKIDNIIRIEDFKE</sequence>
<evidence type="ECO:0000256" key="13">
    <source>
        <dbReference type="ARBA" id="ARBA00023053"/>
    </source>
</evidence>
<dbReference type="GO" id="GO:0009088">
    <property type="term" value="P:threonine biosynthetic process"/>
    <property type="evidence" value="ECO:0007669"/>
    <property type="project" value="UniProtKB-UniPathway"/>
</dbReference>
<evidence type="ECO:0000256" key="5">
    <source>
        <dbReference type="ARBA" id="ARBA00013213"/>
    </source>
</evidence>
<feature type="binding site" evidence="17">
    <location>
        <position position="190"/>
    </location>
    <ligand>
        <name>L-homoserine</name>
        <dbReference type="ChEBI" id="CHEBI:57476"/>
    </ligand>
</feature>
<proteinExistence type="inferred from homology"/>
<dbReference type="InterPro" id="IPR002912">
    <property type="entry name" value="ACT_dom"/>
</dbReference>
<dbReference type="NCBIfam" id="NF004976">
    <property type="entry name" value="PRK06349.1"/>
    <property type="match status" value="1"/>
</dbReference>
<evidence type="ECO:0000256" key="8">
    <source>
        <dbReference type="ARBA" id="ARBA00022697"/>
    </source>
</evidence>
<dbReference type="UniPathway" id="UPA00051">
    <property type="reaction ID" value="UER00465"/>
</dbReference>
<comment type="cofactor">
    <cofactor evidence="1">
        <name>a metal cation</name>
        <dbReference type="ChEBI" id="CHEBI:25213"/>
    </cofactor>
</comment>
<dbReference type="GO" id="GO:0009086">
    <property type="term" value="P:methionine biosynthetic process"/>
    <property type="evidence" value="ECO:0007669"/>
    <property type="project" value="UniProtKB-KW"/>
</dbReference>
<evidence type="ECO:0000256" key="16">
    <source>
        <dbReference type="PIRSR" id="PIRSR000098-1"/>
    </source>
</evidence>
<dbReference type="RefSeq" id="WP_012451236.1">
    <property type="nucleotide sequence ID" value="NZ_CP010520.1"/>
</dbReference>
<dbReference type="CDD" id="cd04881">
    <property type="entry name" value="ACT_HSDH-Hom"/>
    <property type="match status" value="1"/>
</dbReference>
<dbReference type="Gene3D" id="3.30.70.260">
    <property type="match status" value="1"/>
</dbReference>
<keyword evidence="10 17" id="KW-0521">NADP</keyword>
<evidence type="ECO:0000256" key="18">
    <source>
        <dbReference type="RuleBase" id="RU000579"/>
    </source>
</evidence>
<dbReference type="Pfam" id="PF03447">
    <property type="entry name" value="NAD_binding_3"/>
    <property type="match status" value="1"/>
</dbReference>
<dbReference type="PROSITE" id="PS51671">
    <property type="entry name" value="ACT"/>
    <property type="match status" value="1"/>
</dbReference>
<evidence type="ECO:0000256" key="9">
    <source>
        <dbReference type="ARBA" id="ARBA00022723"/>
    </source>
</evidence>
<evidence type="ECO:0000313" key="24">
    <source>
        <dbReference type="Proteomes" id="UP000476820"/>
    </source>
</evidence>
<dbReference type="PROSITE" id="PS01042">
    <property type="entry name" value="HOMOSER_DHGENASE"/>
    <property type="match status" value="1"/>
</dbReference>
<dbReference type="SUPFAM" id="SSF51735">
    <property type="entry name" value="NAD(P)-binding Rossmann-fold domains"/>
    <property type="match status" value="1"/>
</dbReference>
<evidence type="ECO:0000256" key="3">
    <source>
        <dbReference type="ARBA" id="ARBA00005062"/>
    </source>
</evidence>
<comment type="similarity">
    <text evidence="4 19">Belongs to the homoserine dehydrogenase family.</text>
</comment>
<evidence type="ECO:0000256" key="19">
    <source>
        <dbReference type="RuleBase" id="RU004171"/>
    </source>
</evidence>
<dbReference type="EMBL" id="SWVK01000018">
    <property type="protein sequence ID" value="NFN36040.1"/>
    <property type="molecule type" value="Genomic_DNA"/>
</dbReference>
<dbReference type="InterPro" id="IPR036291">
    <property type="entry name" value="NAD(P)-bd_dom_sf"/>
</dbReference>
<evidence type="ECO:0000256" key="12">
    <source>
        <dbReference type="ARBA" id="ARBA00023027"/>
    </source>
</evidence>
<dbReference type="Gene3D" id="3.30.360.10">
    <property type="entry name" value="Dihydrodipicolinate Reductase, domain 2"/>
    <property type="match status" value="1"/>
</dbReference>
<comment type="pathway">
    <text evidence="2 18">Amino-acid biosynthesis; L-threonine biosynthesis; L-threonine from L-aspartate: step 3/5.</text>
</comment>
<evidence type="ECO:0000256" key="7">
    <source>
        <dbReference type="ARBA" id="ARBA00022605"/>
    </source>
</evidence>
<dbReference type="Pfam" id="PF00742">
    <property type="entry name" value="Homoserine_dh"/>
    <property type="match status" value="1"/>
</dbReference>
<feature type="domain" description="ACT" evidence="20">
    <location>
        <begin position="351"/>
        <end position="427"/>
    </location>
</feature>
<evidence type="ECO:0000259" key="20">
    <source>
        <dbReference type="PROSITE" id="PS51671"/>
    </source>
</evidence>
<dbReference type="FunFam" id="3.40.50.720:FF:000062">
    <property type="entry name" value="Homoserine dehydrogenase"/>
    <property type="match status" value="1"/>
</dbReference>
<evidence type="ECO:0000256" key="6">
    <source>
        <dbReference type="ARBA" id="ARBA00013376"/>
    </source>
</evidence>
<organism evidence="21 24">
    <name type="scientific">Clostridium botulinum</name>
    <dbReference type="NCBI Taxonomy" id="1491"/>
    <lineage>
        <taxon>Bacteria</taxon>
        <taxon>Bacillati</taxon>
        <taxon>Bacillota</taxon>
        <taxon>Clostridia</taxon>
        <taxon>Eubacteriales</taxon>
        <taxon>Clostridiaceae</taxon>
        <taxon>Clostridium</taxon>
    </lineage>
</organism>
<keyword evidence="8 18" id="KW-0791">Threonine biosynthesis</keyword>
<dbReference type="GO" id="GO:0050661">
    <property type="term" value="F:NADP binding"/>
    <property type="evidence" value="ECO:0007669"/>
    <property type="project" value="InterPro"/>
</dbReference>
<keyword evidence="14 18" id="KW-0486">Methionine biosynthesis</keyword>
<evidence type="ECO:0000313" key="21">
    <source>
        <dbReference type="EMBL" id="NFF86511.1"/>
    </source>
</evidence>
<dbReference type="GO" id="GO:0004412">
    <property type="term" value="F:homoserine dehydrogenase activity"/>
    <property type="evidence" value="ECO:0007669"/>
    <property type="project" value="UniProtKB-EC"/>
</dbReference>
<evidence type="ECO:0000256" key="11">
    <source>
        <dbReference type="ARBA" id="ARBA00023002"/>
    </source>
</evidence>
<dbReference type="PANTHER" id="PTHR43331">
    <property type="entry name" value="HOMOSERINE DEHYDROGENASE"/>
    <property type="match status" value="1"/>
</dbReference>
<evidence type="ECO:0000256" key="4">
    <source>
        <dbReference type="ARBA" id="ARBA00006753"/>
    </source>
</evidence>
<accession>A0A0C2S7Y4</accession>
<comment type="pathway">
    <text evidence="3 18">Amino-acid biosynthesis; L-methionine biosynthesis via de novo pathway; L-homoserine from L-aspartate: step 3/3.</text>
</comment>
<dbReference type="InterPro" id="IPR045865">
    <property type="entry name" value="ACT-like_dom_sf"/>
</dbReference>
<dbReference type="EMBL" id="SWOV01000002">
    <property type="protein sequence ID" value="NFF86511.1"/>
    <property type="molecule type" value="Genomic_DNA"/>
</dbReference>
<dbReference type="Gene3D" id="3.40.50.720">
    <property type="entry name" value="NAD(P)-binding Rossmann-like Domain"/>
    <property type="match status" value="1"/>
</dbReference>
<dbReference type="SUPFAM" id="SSF55347">
    <property type="entry name" value="Glyceraldehyde-3-phosphate dehydrogenase-like, C-terminal domain"/>
    <property type="match status" value="1"/>
</dbReference>
<dbReference type="UniPathway" id="UPA00050">
    <property type="reaction ID" value="UER00063"/>
</dbReference>
<dbReference type="InterPro" id="IPR001342">
    <property type="entry name" value="HDH_cat"/>
</dbReference>
<dbReference type="Proteomes" id="UP000476820">
    <property type="component" value="Unassembled WGS sequence"/>
</dbReference>
<dbReference type="InterPro" id="IPR016204">
    <property type="entry name" value="HDH"/>
</dbReference>
<keyword evidence="9" id="KW-0479">Metal-binding</keyword>
<dbReference type="GO" id="GO:0046872">
    <property type="term" value="F:metal ion binding"/>
    <property type="evidence" value="ECO:0007669"/>
    <property type="project" value="UniProtKB-KW"/>
</dbReference>
<dbReference type="PANTHER" id="PTHR43331:SF1">
    <property type="entry name" value="HOMOSERINE DEHYDROGENASE"/>
    <property type="match status" value="1"/>
</dbReference>
<keyword evidence="13" id="KW-0915">Sodium</keyword>
<evidence type="ECO:0000256" key="2">
    <source>
        <dbReference type="ARBA" id="ARBA00005056"/>
    </source>
</evidence>
<evidence type="ECO:0000313" key="22">
    <source>
        <dbReference type="EMBL" id="NFN36040.1"/>
    </source>
</evidence>
<dbReference type="Proteomes" id="UP000473681">
    <property type="component" value="Unassembled WGS sequence"/>
</dbReference>
<dbReference type="Pfam" id="PF01842">
    <property type="entry name" value="ACT"/>
    <property type="match status" value="1"/>
</dbReference>
<reference evidence="23 24" key="1">
    <citation type="submission" date="2019-04" db="EMBL/GenBank/DDBJ databases">
        <title>Genome sequencing of Clostridium botulinum Groups I-IV and Clostridium butyricum.</title>
        <authorList>
            <person name="Brunt J."/>
            <person name="Van Vliet A.H.M."/>
            <person name="Stringer S.C."/>
            <person name="Carter A.T."/>
            <person name="Peck M.W."/>
        </authorList>
    </citation>
    <scope>NUCLEOTIDE SEQUENCE [LARGE SCALE GENOMIC DNA]</scope>
    <source>
        <strain evidence="21 24">1605</strain>
        <strain evidence="22 23">CB-K-33E</strain>
    </source>
</reference>
<dbReference type="InterPro" id="IPR005106">
    <property type="entry name" value="Asp/hSer_DH_NAD-bd"/>
</dbReference>
<evidence type="ECO:0000256" key="14">
    <source>
        <dbReference type="ARBA" id="ARBA00023167"/>
    </source>
</evidence>
<comment type="caution">
    <text evidence="21">The sequence shown here is derived from an EMBL/GenBank/DDBJ whole genome shotgun (WGS) entry which is preliminary data.</text>
</comment>
<name>A0A0C2S7Y4_CLOBO</name>
<dbReference type="EC" id="1.1.1.3" evidence="5 18"/>
<dbReference type="FunFam" id="3.30.360.10:FF:000005">
    <property type="entry name" value="Homoserine dehydrogenase"/>
    <property type="match status" value="1"/>
</dbReference>
<feature type="active site" description="Proton donor" evidence="16">
    <location>
        <position position="205"/>
    </location>
</feature>
<feature type="binding site" evidence="17">
    <location>
        <position position="105"/>
    </location>
    <ligand>
        <name>NADPH</name>
        <dbReference type="ChEBI" id="CHEBI:57783"/>
    </ligand>
</feature>
<evidence type="ECO:0000256" key="15">
    <source>
        <dbReference type="ARBA" id="ARBA00048841"/>
    </source>
</evidence>
<evidence type="ECO:0000256" key="17">
    <source>
        <dbReference type="PIRSR" id="PIRSR000098-2"/>
    </source>
</evidence>
<comment type="catalytic activity">
    <reaction evidence="15">
        <text>L-homoserine + NADP(+) = L-aspartate 4-semialdehyde + NADPH + H(+)</text>
        <dbReference type="Rhea" id="RHEA:15761"/>
        <dbReference type="ChEBI" id="CHEBI:15378"/>
        <dbReference type="ChEBI" id="CHEBI:57476"/>
        <dbReference type="ChEBI" id="CHEBI:57783"/>
        <dbReference type="ChEBI" id="CHEBI:58349"/>
        <dbReference type="ChEBI" id="CHEBI:537519"/>
        <dbReference type="EC" id="1.1.1.3"/>
    </reaction>
    <physiologicalReaction direction="right-to-left" evidence="15">
        <dbReference type="Rhea" id="RHEA:15763"/>
    </physiologicalReaction>
</comment>
<dbReference type="InterPro" id="IPR019811">
    <property type="entry name" value="HDH_CS"/>
</dbReference>
<evidence type="ECO:0000313" key="23">
    <source>
        <dbReference type="Proteomes" id="UP000473681"/>
    </source>
</evidence>
<dbReference type="SUPFAM" id="SSF55021">
    <property type="entry name" value="ACT-like"/>
    <property type="match status" value="1"/>
</dbReference>
<keyword evidence="11 18" id="KW-0560">Oxidoreductase</keyword>
<dbReference type="AlphaFoldDB" id="A0A0C2S7Y4"/>
<protein>
    <recommendedName>
        <fullName evidence="6 18">Homoserine dehydrogenase</fullName>
        <ecNumber evidence="5 18">1.1.1.3</ecNumber>
    </recommendedName>
</protein>
<evidence type="ECO:0000256" key="10">
    <source>
        <dbReference type="ARBA" id="ARBA00022857"/>
    </source>
</evidence>
<dbReference type="PIRSF" id="PIRSF000098">
    <property type="entry name" value="Homoser_dehydrog"/>
    <property type="match status" value="1"/>
</dbReference>
<keyword evidence="12" id="KW-0520">NAD</keyword>
<evidence type="ECO:0000256" key="1">
    <source>
        <dbReference type="ARBA" id="ARBA00001920"/>
    </source>
</evidence>